<dbReference type="AlphaFoldDB" id="A0A518V1Y0"/>
<proteinExistence type="predicted"/>
<dbReference type="PROSITE" id="PS51257">
    <property type="entry name" value="PROKAR_LIPOPROTEIN"/>
    <property type="match status" value="1"/>
</dbReference>
<keyword evidence="4" id="KW-1185">Reference proteome</keyword>
<feature type="transmembrane region" description="Helical" evidence="1">
    <location>
        <begin position="92"/>
        <end position="114"/>
    </location>
</feature>
<keyword evidence="1" id="KW-0812">Transmembrane</keyword>
<evidence type="ECO:0000313" key="4">
    <source>
        <dbReference type="Proteomes" id="UP000319432"/>
    </source>
</evidence>
<evidence type="ECO:0000256" key="1">
    <source>
        <dbReference type="SAM" id="Phobius"/>
    </source>
</evidence>
<protein>
    <recommendedName>
        <fullName evidence="5">DUF4064 domain-containing protein</fullName>
    </recommendedName>
</protein>
<geneLocation type="plasmid" evidence="3 4">
    <name>p1821L01</name>
</geneLocation>
<dbReference type="OrthoDB" id="9894536at2"/>
<organism evidence="3 4">
    <name type="scientific">Brevibacillus laterosporus</name>
    <name type="common">Bacillus laterosporus</name>
    <dbReference type="NCBI Taxonomy" id="1465"/>
    <lineage>
        <taxon>Bacteria</taxon>
        <taxon>Bacillati</taxon>
        <taxon>Bacillota</taxon>
        <taxon>Bacilli</taxon>
        <taxon>Bacillales</taxon>
        <taxon>Paenibacillaceae</taxon>
        <taxon>Brevibacillus</taxon>
    </lineage>
</organism>
<evidence type="ECO:0000256" key="2">
    <source>
        <dbReference type="SAM" id="SignalP"/>
    </source>
</evidence>
<feature type="signal peptide" evidence="2">
    <location>
        <begin position="1"/>
        <end position="24"/>
    </location>
</feature>
<name>A0A518V1Y0_BRELA</name>
<keyword evidence="1" id="KW-0472">Membrane</keyword>
<evidence type="ECO:0008006" key="5">
    <source>
        <dbReference type="Google" id="ProtNLM"/>
    </source>
</evidence>
<sequence length="129" mass="14123">MFRKVITFMLVGFFLTLTLGCAQASAQVKDGRESLKIEAMNNKEITNGLQKMEVDLSEKGENLSIPLTAIGIFIGVLMFLVGAIFSKKMLLSGLIVIAGTFASLVILGDIPTFIDLLSDMAKMVRSWFK</sequence>
<feature type="chain" id="PRO_5022215925" description="DUF4064 domain-containing protein" evidence="2">
    <location>
        <begin position="25"/>
        <end position="129"/>
    </location>
</feature>
<accession>A0A518V1Y0</accession>
<gene>
    <name evidence="3" type="ORF">EEL30_00585</name>
</gene>
<keyword evidence="2" id="KW-0732">Signal</keyword>
<dbReference type="EMBL" id="CP033461">
    <property type="protein sequence ID" value="QDX91000.1"/>
    <property type="molecule type" value="Genomic_DNA"/>
</dbReference>
<dbReference type="Proteomes" id="UP000319432">
    <property type="component" value="Plasmid p1821L01"/>
</dbReference>
<evidence type="ECO:0000313" key="3">
    <source>
        <dbReference type="EMBL" id="QDX91000.1"/>
    </source>
</evidence>
<keyword evidence="1" id="KW-1133">Transmembrane helix</keyword>
<feature type="transmembrane region" description="Helical" evidence="1">
    <location>
        <begin position="63"/>
        <end position="85"/>
    </location>
</feature>
<reference evidence="3 4" key="1">
    <citation type="submission" date="2018-11" db="EMBL/GenBank/DDBJ databases">
        <title>Phylogenetic determinants of toxin gene distribution in genomes of Brevibacillus laterosporus.</title>
        <authorList>
            <person name="Glare T.R."/>
            <person name="Durrant A."/>
            <person name="Berry C."/>
            <person name="Palma L."/>
            <person name="Ormskirk M."/>
            <person name="Cox M.O."/>
        </authorList>
    </citation>
    <scope>NUCLEOTIDE SEQUENCE [LARGE SCALE GENOMIC DNA]</scope>
    <source>
        <strain evidence="3 4">1821L</strain>
        <plasmid evidence="3 4">p1821L01</plasmid>
    </source>
</reference>
<keyword evidence="3" id="KW-0614">Plasmid</keyword>